<feature type="compositionally biased region" description="Basic and acidic residues" evidence="1">
    <location>
        <begin position="69"/>
        <end position="82"/>
    </location>
</feature>
<protein>
    <submittedName>
        <fullName evidence="2">Uncharacterized protein</fullName>
    </submittedName>
</protein>
<dbReference type="Proteomes" id="UP000287651">
    <property type="component" value="Unassembled WGS sequence"/>
</dbReference>
<evidence type="ECO:0000313" key="3">
    <source>
        <dbReference type="Proteomes" id="UP000287651"/>
    </source>
</evidence>
<accession>A0A426XM49</accession>
<name>A0A426XM49_ENSVE</name>
<evidence type="ECO:0000313" key="2">
    <source>
        <dbReference type="EMBL" id="RRT40587.1"/>
    </source>
</evidence>
<sequence>MPLIPLVYACVRSLRGRRCKRETNGTAEKIAKVAGNLDGRKRRYGDYNIRSRGCSIYVAKLKKTLTTPKDHETTTVTRKEQQSHAIVQQRGYHSRRGGHHGYSGL</sequence>
<organism evidence="2 3">
    <name type="scientific">Ensete ventricosum</name>
    <name type="common">Abyssinian banana</name>
    <name type="synonym">Musa ensete</name>
    <dbReference type="NCBI Taxonomy" id="4639"/>
    <lineage>
        <taxon>Eukaryota</taxon>
        <taxon>Viridiplantae</taxon>
        <taxon>Streptophyta</taxon>
        <taxon>Embryophyta</taxon>
        <taxon>Tracheophyta</taxon>
        <taxon>Spermatophyta</taxon>
        <taxon>Magnoliopsida</taxon>
        <taxon>Liliopsida</taxon>
        <taxon>Zingiberales</taxon>
        <taxon>Musaceae</taxon>
        <taxon>Ensete</taxon>
    </lineage>
</organism>
<reference evidence="2 3" key="1">
    <citation type="journal article" date="2014" name="Agronomy (Basel)">
        <title>A Draft Genome Sequence for Ensete ventricosum, the Drought-Tolerant Tree Against Hunger.</title>
        <authorList>
            <person name="Harrison J."/>
            <person name="Moore K.A."/>
            <person name="Paszkiewicz K."/>
            <person name="Jones T."/>
            <person name="Grant M."/>
            <person name="Ambacheew D."/>
            <person name="Muzemil S."/>
            <person name="Studholme D.J."/>
        </authorList>
    </citation>
    <scope>NUCLEOTIDE SEQUENCE [LARGE SCALE GENOMIC DNA]</scope>
</reference>
<evidence type="ECO:0000256" key="1">
    <source>
        <dbReference type="SAM" id="MobiDB-lite"/>
    </source>
</evidence>
<dbReference type="AlphaFoldDB" id="A0A426XM49"/>
<dbReference type="EMBL" id="AMZH03019261">
    <property type="protein sequence ID" value="RRT40587.1"/>
    <property type="molecule type" value="Genomic_DNA"/>
</dbReference>
<proteinExistence type="predicted"/>
<feature type="region of interest" description="Disordered" evidence="1">
    <location>
        <begin position="69"/>
        <end position="105"/>
    </location>
</feature>
<gene>
    <name evidence="2" type="ORF">B296_00051730</name>
</gene>
<comment type="caution">
    <text evidence="2">The sequence shown here is derived from an EMBL/GenBank/DDBJ whole genome shotgun (WGS) entry which is preliminary data.</text>
</comment>